<evidence type="ECO:0000313" key="2">
    <source>
        <dbReference type="EMBL" id="TWU28113.1"/>
    </source>
</evidence>
<dbReference type="EMBL" id="SJPS01000002">
    <property type="protein sequence ID" value="TWU28113.1"/>
    <property type="molecule type" value="Genomic_DNA"/>
</dbReference>
<reference evidence="2 3" key="1">
    <citation type="submission" date="2019-02" db="EMBL/GenBank/DDBJ databases">
        <title>Deep-cultivation of Planctomycetes and their phenomic and genomic characterization uncovers novel biology.</title>
        <authorList>
            <person name="Wiegand S."/>
            <person name="Jogler M."/>
            <person name="Boedeker C."/>
            <person name="Pinto D."/>
            <person name="Vollmers J."/>
            <person name="Rivas-Marin E."/>
            <person name="Kohn T."/>
            <person name="Peeters S.H."/>
            <person name="Heuer A."/>
            <person name="Rast P."/>
            <person name="Oberbeckmann S."/>
            <person name="Bunk B."/>
            <person name="Jeske O."/>
            <person name="Meyerdierks A."/>
            <person name="Storesund J.E."/>
            <person name="Kallscheuer N."/>
            <person name="Luecker S."/>
            <person name="Lage O.M."/>
            <person name="Pohl T."/>
            <person name="Merkel B.J."/>
            <person name="Hornburger P."/>
            <person name="Mueller R.-W."/>
            <person name="Bruemmer F."/>
            <person name="Labrenz M."/>
            <person name="Spormann A.M."/>
            <person name="Op Den Camp H."/>
            <person name="Overmann J."/>
            <person name="Amann R."/>
            <person name="Jetten M.S.M."/>
            <person name="Mascher T."/>
            <person name="Medema M.H."/>
            <person name="Devos D.P."/>
            <person name="Kaster A.-K."/>
            <person name="Ovreas L."/>
            <person name="Rohde M."/>
            <person name="Galperin M.Y."/>
            <person name="Jogler C."/>
        </authorList>
    </citation>
    <scope>NUCLEOTIDE SEQUENCE [LARGE SCALE GENOMIC DNA]</scope>
    <source>
        <strain evidence="2 3">Pla144</strain>
    </source>
</reference>
<proteinExistence type="predicted"/>
<feature type="region of interest" description="Disordered" evidence="1">
    <location>
        <begin position="36"/>
        <end position="58"/>
    </location>
</feature>
<accession>A0A5C6CT42</accession>
<dbReference type="Proteomes" id="UP000318437">
    <property type="component" value="Unassembled WGS sequence"/>
</dbReference>
<keyword evidence="3" id="KW-1185">Reference proteome</keyword>
<evidence type="ECO:0000313" key="3">
    <source>
        <dbReference type="Proteomes" id="UP000318437"/>
    </source>
</evidence>
<name>A0A5C6CT42_9BACT</name>
<comment type="caution">
    <text evidence="2">The sequence shown here is derived from an EMBL/GenBank/DDBJ whole genome shotgun (WGS) entry which is preliminary data.</text>
</comment>
<organism evidence="2 3">
    <name type="scientific">Bythopirellula polymerisocia</name>
    <dbReference type="NCBI Taxonomy" id="2528003"/>
    <lineage>
        <taxon>Bacteria</taxon>
        <taxon>Pseudomonadati</taxon>
        <taxon>Planctomycetota</taxon>
        <taxon>Planctomycetia</taxon>
        <taxon>Pirellulales</taxon>
        <taxon>Lacipirellulaceae</taxon>
        <taxon>Bythopirellula</taxon>
    </lineage>
</organism>
<sequence length="58" mass="6697">MMTNDDPIIQEVRKARDDYAKKFNYDLDAICKDLQEKQQRPGKQVVSFPPNRPAKTSG</sequence>
<dbReference type="AlphaFoldDB" id="A0A5C6CT42"/>
<evidence type="ECO:0000256" key="1">
    <source>
        <dbReference type="SAM" id="MobiDB-lite"/>
    </source>
</evidence>
<gene>
    <name evidence="2" type="ORF">Pla144_14000</name>
</gene>
<protein>
    <submittedName>
        <fullName evidence="2">Uncharacterized protein</fullName>
    </submittedName>
</protein>